<dbReference type="EC" id="6.1.1.2" evidence="3"/>
<dbReference type="FunCoup" id="A0A165NY69">
    <property type="interactions" value="877"/>
</dbReference>
<name>A0A165NY69_9AGAM</name>
<keyword evidence="15" id="KW-1185">Reference proteome</keyword>
<dbReference type="GO" id="GO:0005524">
    <property type="term" value="F:ATP binding"/>
    <property type="evidence" value="ECO:0007669"/>
    <property type="project" value="UniProtKB-KW"/>
</dbReference>
<dbReference type="GO" id="GO:0006436">
    <property type="term" value="P:tryptophanyl-tRNA aminoacylation"/>
    <property type="evidence" value="ECO:0007669"/>
    <property type="project" value="InterPro"/>
</dbReference>
<feature type="compositionally biased region" description="Polar residues" evidence="13">
    <location>
        <begin position="1"/>
        <end position="11"/>
    </location>
</feature>
<dbReference type="InterPro" id="IPR001412">
    <property type="entry name" value="aa-tRNA-synth_I_CS"/>
</dbReference>
<evidence type="ECO:0000256" key="5">
    <source>
        <dbReference type="ARBA" id="ARBA00022490"/>
    </source>
</evidence>
<dbReference type="FunFam" id="1.10.240.10:FF:000003">
    <property type="entry name" value="Tryptophan--tRNA ligase, cytoplasmic"/>
    <property type="match status" value="1"/>
</dbReference>
<evidence type="ECO:0000256" key="7">
    <source>
        <dbReference type="ARBA" id="ARBA00022741"/>
    </source>
</evidence>
<dbReference type="PROSITE" id="PS00178">
    <property type="entry name" value="AA_TRNA_LIGASE_I"/>
    <property type="match status" value="1"/>
</dbReference>
<feature type="region of interest" description="Disordered" evidence="13">
    <location>
        <begin position="1"/>
        <end position="54"/>
    </location>
</feature>
<evidence type="ECO:0000256" key="13">
    <source>
        <dbReference type="SAM" id="MobiDB-lite"/>
    </source>
</evidence>
<comment type="subcellular location">
    <subcellularLocation>
        <location evidence="1">Cytoplasm</location>
    </subcellularLocation>
</comment>
<evidence type="ECO:0000256" key="11">
    <source>
        <dbReference type="ARBA" id="ARBA00030268"/>
    </source>
</evidence>
<dbReference type="AlphaFoldDB" id="A0A165NY69"/>
<dbReference type="Gene3D" id="1.10.240.10">
    <property type="entry name" value="Tyrosyl-Transfer RNA Synthetase"/>
    <property type="match status" value="1"/>
</dbReference>
<sequence>MSNAPSTTVSDGLSRDSVAPATTENVTQKLGDVSLNGPNESTQDPTTASSSDVPIIKPVEPASTHEQVVTPWDVQGSVSSDGKQLAIDYDKLIEQFGTKRIDQALLDRFERLTGHKPHVLLRRGMFFSHREFDKILDRYEQGKPFFLYTGRGPSSDSMHLGHMIPFVFTKWLQEVFDVPLVVQLTDDEKFLFKHELKVEQTYQFARQNARDIIAVGFNLEKTFIFSDYDYVGGAFYKNVSKISRQITFSQARATFGFTESDNIGKIHFASIQAAPSFSNSFPQIFGTTSNIPCLIPCAIDQDPYFRLTRDVAVKLKYPKPTLLHSKFFPALQGPQTKMSASDPNSGIFMNDAMNSIKNKINRHGFSGGGETEEIHREKGGNTDVDVSYQYLSFFLDDDEELERIGREYRAGRLLTGELKAKCIAYLQDFVKAFQERRAKVTDDEISRFMDPTRKIVPTSRKSTAAAEAPKAGN</sequence>
<protein>
    <recommendedName>
        <fullName evidence="4">Tryptophan--tRNA ligase, cytoplasmic</fullName>
        <ecNumber evidence="3">6.1.1.2</ecNumber>
    </recommendedName>
    <alternativeName>
        <fullName evidence="11">Tryptophanyl-tRNA synthetase</fullName>
    </alternativeName>
</protein>
<evidence type="ECO:0000256" key="10">
    <source>
        <dbReference type="ARBA" id="ARBA00023146"/>
    </source>
</evidence>
<dbReference type="InParanoid" id="A0A165NY69"/>
<evidence type="ECO:0000256" key="3">
    <source>
        <dbReference type="ARBA" id="ARBA00013161"/>
    </source>
</evidence>
<dbReference type="InterPro" id="IPR002306">
    <property type="entry name" value="Trp-tRNA-ligase"/>
</dbReference>
<dbReference type="Proteomes" id="UP000076761">
    <property type="component" value="Unassembled WGS sequence"/>
</dbReference>
<proteinExistence type="inferred from homology"/>
<evidence type="ECO:0000256" key="1">
    <source>
        <dbReference type="ARBA" id="ARBA00004496"/>
    </source>
</evidence>
<dbReference type="CDD" id="cd00806">
    <property type="entry name" value="TrpRS_core"/>
    <property type="match status" value="1"/>
</dbReference>
<dbReference type="GO" id="GO:0004830">
    <property type="term" value="F:tryptophan-tRNA ligase activity"/>
    <property type="evidence" value="ECO:0007669"/>
    <property type="project" value="UniProtKB-EC"/>
</dbReference>
<organism evidence="14 15">
    <name type="scientific">Neolentinus lepideus HHB14362 ss-1</name>
    <dbReference type="NCBI Taxonomy" id="1314782"/>
    <lineage>
        <taxon>Eukaryota</taxon>
        <taxon>Fungi</taxon>
        <taxon>Dikarya</taxon>
        <taxon>Basidiomycota</taxon>
        <taxon>Agaricomycotina</taxon>
        <taxon>Agaricomycetes</taxon>
        <taxon>Gloeophyllales</taxon>
        <taxon>Gloeophyllaceae</taxon>
        <taxon>Neolentinus</taxon>
    </lineage>
</organism>
<dbReference type="STRING" id="1314782.A0A165NY69"/>
<gene>
    <name evidence="14" type="ORF">NEOLEDRAFT_1140980</name>
</gene>
<keyword evidence="10 12" id="KW-0030">Aminoacyl-tRNA synthetase</keyword>
<feature type="compositionally biased region" description="Polar residues" evidence="13">
    <location>
        <begin position="36"/>
        <end position="52"/>
    </location>
</feature>
<accession>A0A165NY69</accession>
<evidence type="ECO:0000256" key="8">
    <source>
        <dbReference type="ARBA" id="ARBA00022840"/>
    </source>
</evidence>
<dbReference type="InterPro" id="IPR002305">
    <property type="entry name" value="aa-tRNA-synth_Ic"/>
</dbReference>
<keyword evidence="5" id="KW-0963">Cytoplasm</keyword>
<dbReference type="InterPro" id="IPR014729">
    <property type="entry name" value="Rossmann-like_a/b/a_fold"/>
</dbReference>
<evidence type="ECO:0000256" key="6">
    <source>
        <dbReference type="ARBA" id="ARBA00022598"/>
    </source>
</evidence>
<dbReference type="GO" id="GO:0005737">
    <property type="term" value="C:cytoplasm"/>
    <property type="evidence" value="ECO:0007669"/>
    <property type="project" value="UniProtKB-SubCell"/>
</dbReference>
<evidence type="ECO:0000256" key="4">
    <source>
        <dbReference type="ARBA" id="ARBA00013782"/>
    </source>
</evidence>
<dbReference type="PANTHER" id="PTHR10055">
    <property type="entry name" value="TRYPTOPHANYL-TRNA SYNTHETASE"/>
    <property type="match status" value="1"/>
</dbReference>
<evidence type="ECO:0000313" key="15">
    <source>
        <dbReference type="Proteomes" id="UP000076761"/>
    </source>
</evidence>
<dbReference type="EMBL" id="KV425623">
    <property type="protein sequence ID" value="KZT20271.1"/>
    <property type="molecule type" value="Genomic_DNA"/>
</dbReference>
<evidence type="ECO:0000256" key="9">
    <source>
        <dbReference type="ARBA" id="ARBA00022917"/>
    </source>
</evidence>
<dbReference type="Gene3D" id="3.40.50.620">
    <property type="entry name" value="HUPs"/>
    <property type="match status" value="1"/>
</dbReference>
<reference evidence="14 15" key="1">
    <citation type="journal article" date="2016" name="Mol. Biol. Evol.">
        <title>Comparative Genomics of Early-Diverging Mushroom-Forming Fungi Provides Insights into the Origins of Lignocellulose Decay Capabilities.</title>
        <authorList>
            <person name="Nagy L.G."/>
            <person name="Riley R."/>
            <person name="Tritt A."/>
            <person name="Adam C."/>
            <person name="Daum C."/>
            <person name="Floudas D."/>
            <person name="Sun H."/>
            <person name="Yadav J.S."/>
            <person name="Pangilinan J."/>
            <person name="Larsson K.H."/>
            <person name="Matsuura K."/>
            <person name="Barry K."/>
            <person name="Labutti K."/>
            <person name="Kuo R."/>
            <person name="Ohm R.A."/>
            <person name="Bhattacharya S.S."/>
            <person name="Shirouzu T."/>
            <person name="Yoshinaga Y."/>
            <person name="Martin F.M."/>
            <person name="Grigoriev I.V."/>
            <person name="Hibbett D.S."/>
        </authorList>
    </citation>
    <scope>NUCLEOTIDE SEQUENCE [LARGE SCALE GENOMIC DNA]</scope>
    <source>
        <strain evidence="14 15">HHB14362 ss-1</strain>
    </source>
</reference>
<keyword evidence="8 12" id="KW-0067">ATP-binding</keyword>
<dbReference type="PANTHER" id="PTHR10055:SF1">
    <property type="entry name" value="TRYPTOPHAN--TRNA LIGASE, CYTOPLASMIC"/>
    <property type="match status" value="1"/>
</dbReference>
<keyword evidence="9 12" id="KW-0648">Protein biosynthesis</keyword>
<dbReference type="FunFam" id="3.40.50.620:FF:000033">
    <property type="entry name" value="tryptophan--tRNA ligase, cytoplasmic"/>
    <property type="match status" value="1"/>
</dbReference>
<dbReference type="PRINTS" id="PR01039">
    <property type="entry name" value="TRNASYNTHTRP"/>
</dbReference>
<evidence type="ECO:0000256" key="2">
    <source>
        <dbReference type="ARBA" id="ARBA00005594"/>
    </source>
</evidence>
<keyword evidence="7 12" id="KW-0547">Nucleotide-binding</keyword>
<comment type="similarity">
    <text evidence="2 12">Belongs to the class-I aminoacyl-tRNA synthetase family.</text>
</comment>
<evidence type="ECO:0000313" key="14">
    <source>
        <dbReference type="EMBL" id="KZT20271.1"/>
    </source>
</evidence>
<dbReference type="OrthoDB" id="10261385at2759"/>
<dbReference type="SUPFAM" id="SSF52374">
    <property type="entry name" value="Nucleotidylyl transferase"/>
    <property type="match status" value="1"/>
</dbReference>
<keyword evidence="6 12" id="KW-0436">Ligase</keyword>
<dbReference type="Pfam" id="PF00579">
    <property type="entry name" value="tRNA-synt_1b"/>
    <property type="match status" value="1"/>
</dbReference>
<evidence type="ECO:0000256" key="12">
    <source>
        <dbReference type="RuleBase" id="RU363036"/>
    </source>
</evidence>
<dbReference type="NCBIfam" id="TIGR00233">
    <property type="entry name" value="trpS"/>
    <property type="match status" value="1"/>
</dbReference>